<keyword evidence="3" id="KW-1185">Reference proteome</keyword>
<dbReference type="Gene3D" id="3.90.1320.10">
    <property type="entry name" value="Outer-capsid protein sigma 3, large lobe"/>
    <property type="match status" value="1"/>
</dbReference>
<dbReference type="InterPro" id="IPR053168">
    <property type="entry name" value="Glutamic_endopeptidase"/>
</dbReference>
<dbReference type="PANTHER" id="PTHR31589">
    <property type="entry name" value="PROTEIN, PUTATIVE (DUF239)-RELATED-RELATED"/>
    <property type="match status" value="1"/>
</dbReference>
<dbReference type="InterPro" id="IPR004314">
    <property type="entry name" value="Neprosin"/>
</dbReference>
<dbReference type="AlphaFoldDB" id="A0AAV7DZ17"/>
<sequence length="389" mass="43204">MKNYLKYINRPGVKTFETEDGGIVDCVDINEQPAFDHPDLRNHTVYMKPASIPDWIKVKTSDCVEMETNLEGGCPVGTVPIRRVKMEELIKAGSVSNLMNKYGKSGYNPNQLKATQHQYAVESMSGQAGGVYKGTQVAINLWNPAVKTTEIFSLAQLWVTNGPSATINTIEAGWNVYPGLYGDSKTHLFVYWTADGYKRTGCYNLKCSGFVQVSRTIYPGMSFSAVSSYGGTQVEMTLLAFWDEGTKNWWLGYYGNGGGNVIWVGYWPGSLFKTLVRTANRVDWGGEVVGDSTRTFPPMGSGHFPSEGYSKAAYMRKIYYVDPNLVLRDIPTNLRKIETCPSRYKLQDMGTGSAAFRRYFFYGGPGGRCSGSATSEEPWTADFMKDASE</sequence>
<dbReference type="Pfam" id="PF14365">
    <property type="entry name" value="Neprosin_AP"/>
    <property type="match status" value="1"/>
</dbReference>
<dbReference type="Proteomes" id="UP000825729">
    <property type="component" value="Unassembled WGS sequence"/>
</dbReference>
<evidence type="ECO:0000313" key="3">
    <source>
        <dbReference type="Proteomes" id="UP000825729"/>
    </source>
</evidence>
<reference evidence="2 3" key="1">
    <citation type="submission" date="2021-07" db="EMBL/GenBank/DDBJ databases">
        <title>The Aristolochia fimbriata genome: insights into angiosperm evolution, floral development and chemical biosynthesis.</title>
        <authorList>
            <person name="Jiao Y."/>
        </authorList>
    </citation>
    <scope>NUCLEOTIDE SEQUENCE [LARGE SCALE GENOMIC DNA]</scope>
    <source>
        <strain evidence="2">IBCAS-2021</strain>
        <tissue evidence="2">Leaf</tissue>
    </source>
</reference>
<name>A0AAV7DZ17_ARIFI</name>
<comment type="caution">
    <text evidence="2">The sequence shown here is derived from an EMBL/GenBank/DDBJ whole genome shotgun (WGS) entry which is preliminary data.</text>
</comment>
<organism evidence="2 3">
    <name type="scientific">Aristolochia fimbriata</name>
    <name type="common">White veined hardy Dutchman's pipe vine</name>
    <dbReference type="NCBI Taxonomy" id="158543"/>
    <lineage>
        <taxon>Eukaryota</taxon>
        <taxon>Viridiplantae</taxon>
        <taxon>Streptophyta</taxon>
        <taxon>Embryophyta</taxon>
        <taxon>Tracheophyta</taxon>
        <taxon>Spermatophyta</taxon>
        <taxon>Magnoliopsida</taxon>
        <taxon>Magnoliidae</taxon>
        <taxon>Piperales</taxon>
        <taxon>Aristolochiaceae</taxon>
        <taxon>Aristolochia</taxon>
    </lineage>
</organism>
<evidence type="ECO:0000259" key="1">
    <source>
        <dbReference type="PROSITE" id="PS52045"/>
    </source>
</evidence>
<dbReference type="InterPro" id="IPR025521">
    <property type="entry name" value="Neprosin_propep"/>
</dbReference>
<dbReference type="Pfam" id="PF03080">
    <property type="entry name" value="Neprosin"/>
    <property type="match status" value="1"/>
</dbReference>
<dbReference type="EMBL" id="JAINDJ010000008">
    <property type="protein sequence ID" value="KAG9440837.1"/>
    <property type="molecule type" value="Genomic_DNA"/>
</dbReference>
<protein>
    <recommendedName>
        <fullName evidence="1">Neprosin PEP catalytic domain-containing protein</fullName>
    </recommendedName>
</protein>
<gene>
    <name evidence="2" type="ORF">H6P81_021002</name>
</gene>
<evidence type="ECO:0000313" key="2">
    <source>
        <dbReference type="EMBL" id="KAG9440837.1"/>
    </source>
</evidence>
<feature type="domain" description="Neprosin PEP catalytic" evidence="1">
    <location>
        <begin position="111"/>
        <end position="370"/>
    </location>
</feature>
<dbReference type="PROSITE" id="PS52045">
    <property type="entry name" value="NEPROSIN_PEP_CD"/>
    <property type="match status" value="1"/>
</dbReference>
<accession>A0AAV7DZ17</accession>
<dbReference type="PANTHER" id="PTHR31589:SF216">
    <property type="entry name" value="NEPROSIN ACTIVATION PEPTIDE DOMAIN-CONTAINING PROTEIN"/>
    <property type="match status" value="1"/>
</dbReference>
<proteinExistence type="predicted"/>